<accession>A0ABR1U1L8</accession>
<evidence type="ECO:0000313" key="3">
    <source>
        <dbReference type="Proteomes" id="UP001444661"/>
    </source>
</evidence>
<reference evidence="2 3" key="1">
    <citation type="submission" date="2023-01" db="EMBL/GenBank/DDBJ databases">
        <title>Analysis of 21 Apiospora genomes using comparative genomics revels a genus with tremendous synthesis potential of carbohydrate active enzymes and secondary metabolites.</title>
        <authorList>
            <person name="Sorensen T."/>
        </authorList>
    </citation>
    <scope>NUCLEOTIDE SEQUENCE [LARGE SCALE GENOMIC DNA]</scope>
    <source>
        <strain evidence="2 3">CBS 33761</strain>
    </source>
</reference>
<gene>
    <name evidence="2" type="ORF">PG993_003982</name>
</gene>
<evidence type="ECO:0000313" key="2">
    <source>
        <dbReference type="EMBL" id="KAK8052597.1"/>
    </source>
</evidence>
<keyword evidence="3" id="KW-1185">Reference proteome</keyword>
<protein>
    <submittedName>
        <fullName evidence="2">Uncharacterized protein</fullName>
    </submittedName>
</protein>
<proteinExistence type="predicted"/>
<sequence length="176" mass="19972">MAKDAENASQNRHETNLQALLATLLDGSTMTAVDFEAFLACKVSKDSDTTNNDASKHLPSHLQSPVASWNARSQESKIFDHDVCRNMERQHRLGAQLVYTENGYFGLSPEGEVDRGMVVAVVGRAFSLTVLKRRTDGRDVWYERCNRVSLYGWDKQKFKTLQDIDEHAEVVRLQIR</sequence>
<evidence type="ECO:0000256" key="1">
    <source>
        <dbReference type="SAM" id="MobiDB-lite"/>
    </source>
</evidence>
<name>A0ABR1U1L8_9PEZI</name>
<feature type="region of interest" description="Disordered" evidence="1">
    <location>
        <begin position="49"/>
        <end position="68"/>
    </location>
</feature>
<comment type="caution">
    <text evidence="2">The sequence shown here is derived from an EMBL/GenBank/DDBJ whole genome shotgun (WGS) entry which is preliminary data.</text>
</comment>
<dbReference type="Proteomes" id="UP001444661">
    <property type="component" value="Unassembled WGS sequence"/>
</dbReference>
<dbReference type="EMBL" id="JAQQWK010000002">
    <property type="protein sequence ID" value="KAK8052597.1"/>
    <property type="molecule type" value="Genomic_DNA"/>
</dbReference>
<organism evidence="2 3">
    <name type="scientific">Apiospora rasikravindrae</name>
    <dbReference type="NCBI Taxonomy" id="990691"/>
    <lineage>
        <taxon>Eukaryota</taxon>
        <taxon>Fungi</taxon>
        <taxon>Dikarya</taxon>
        <taxon>Ascomycota</taxon>
        <taxon>Pezizomycotina</taxon>
        <taxon>Sordariomycetes</taxon>
        <taxon>Xylariomycetidae</taxon>
        <taxon>Amphisphaeriales</taxon>
        <taxon>Apiosporaceae</taxon>
        <taxon>Apiospora</taxon>
    </lineage>
</organism>